<name>A0A2C5XRA8_9HYPO</name>
<gene>
    <name evidence="3" type="ORF">CDD82_2588</name>
</gene>
<dbReference type="Proteomes" id="UP000224854">
    <property type="component" value="Unassembled WGS sequence"/>
</dbReference>
<dbReference type="EMBL" id="NJEU01001969">
    <property type="protein sequence ID" value="PHH58977.1"/>
    <property type="molecule type" value="Genomic_DNA"/>
</dbReference>
<feature type="compositionally biased region" description="Polar residues" evidence="2">
    <location>
        <begin position="201"/>
        <end position="224"/>
    </location>
</feature>
<reference evidence="3 4" key="1">
    <citation type="submission" date="2017-06" db="EMBL/GenBank/DDBJ databases">
        <title>Ant-infecting Ophiocordyceps genomes reveal a high diversity of potential behavioral manipulation genes and a possible major role for enterotoxins.</title>
        <authorList>
            <person name="De Bekker C."/>
            <person name="Evans H.C."/>
            <person name="Brachmann A."/>
            <person name="Hughes D.P."/>
        </authorList>
    </citation>
    <scope>NUCLEOTIDE SEQUENCE [LARGE SCALE GENOMIC DNA]</scope>
    <source>
        <strain evidence="3 4">1348a</strain>
    </source>
</reference>
<evidence type="ECO:0000313" key="4">
    <source>
        <dbReference type="Proteomes" id="UP000224854"/>
    </source>
</evidence>
<keyword evidence="1" id="KW-0175">Coiled coil</keyword>
<feature type="region of interest" description="Disordered" evidence="2">
    <location>
        <begin position="112"/>
        <end position="156"/>
    </location>
</feature>
<feature type="region of interest" description="Disordered" evidence="2">
    <location>
        <begin position="1"/>
        <end position="77"/>
    </location>
</feature>
<dbReference type="AlphaFoldDB" id="A0A2C5XRA8"/>
<dbReference type="PANTHER" id="PTHR39610">
    <property type="entry name" value="BZIP DOMAIN-CONTAINING PROTEIN-RELATED"/>
    <property type="match status" value="1"/>
</dbReference>
<evidence type="ECO:0000313" key="3">
    <source>
        <dbReference type="EMBL" id="PHH58977.1"/>
    </source>
</evidence>
<feature type="coiled-coil region" evidence="1">
    <location>
        <begin position="243"/>
        <end position="270"/>
    </location>
</feature>
<feature type="compositionally biased region" description="Low complexity" evidence="2">
    <location>
        <begin position="112"/>
        <end position="125"/>
    </location>
</feature>
<dbReference type="PANTHER" id="PTHR39610:SF1">
    <property type="match status" value="1"/>
</dbReference>
<protein>
    <submittedName>
        <fullName evidence="3">Uncharacterized protein</fullName>
    </submittedName>
</protein>
<organism evidence="3 4">
    <name type="scientific">Ophiocordyceps australis</name>
    <dbReference type="NCBI Taxonomy" id="1399860"/>
    <lineage>
        <taxon>Eukaryota</taxon>
        <taxon>Fungi</taxon>
        <taxon>Dikarya</taxon>
        <taxon>Ascomycota</taxon>
        <taxon>Pezizomycotina</taxon>
        <taxon>Sordariomycetes</taxon>
        <taxon>Hypocreomycetidae</taxon>
        <taxon>Hypocreales</taxon>
        <taxon>Ophiocordycipitaceae</taxon>
        <taxon>Ophiocordyceps</taxon>
    </lineage>
</organism>
<sequence>MPDLNSVPRSPHSLRRQTSQQMASSPSSLSILPSNQAAMAHSRSGSMSSPPLHQLHHGSAADGAVDGGPGPMRHPRPMTASELHMQLEKEQEAVVNRLTRELSLLRAAHNASVASNASSAVSTTHDAQPTDAGPLPPHAARRHHRNSSSASQNTHVSFSNPSWLAVSLSRQNSTASSRRSQTSSPVPAAATSAASTDPSSYFHQQRVPYSSSSVAATPGSASGTDSHHLSPGLMPATSRYEEAIFHRRELEAAKMENETLKKRVRELCLQLQR</sequence>
<keyword evidence="4" id="KW-1185">Reference proteome</keyword>
<feature type="compositionally biased region" description="Low complexity" evidence="2">
    <location>
        <begin position="24"/>
        <end position="34"/>
    </location>
</feature>
<feature type="region of interest" description="Disordered" evidence="2">
    <location>
        <begin position="174"/>
        <end position="234"/>
    </location>
</feature>
<accession>A0A2C5XRA8</accession>
<evidence type="ECO:0000256" key="1">
    <source>
        <dbReference type="SAM" id="Coils"/>
    </source>
</evidence>
<feature type="compositionally biased region" description="Low complexity" evidence="2">
    <location>
        <begin position="174"/>
        <end position="200"/>
    </location>
</feature>
<comment type="caution">
    <text evidence="3">The sequence shown here is derived from an EMBL/GenBank/DDBJ whole genome shotgun (WGS) entry which is preliminary data.</text>
</comment>
<dbReference type="OrthoDB" id="5401654at2759"/>
<proteinExistence type="predicted"/>
<evidence type="ECO:0000256" key="2">
    <source>
        <dbReference type="SAM" id="MobiDB-lite"/>
    </source>
</evidence>